<evidence type="ECO:0000256" key="1">
    <source>
        <dbReference type="SAM" id="MobiDB-lite"/>
    </source>
</evidence>
<keyword evidence="3" id="KW-1185">Reference proteome</keyword>
<dbReference type="AlphaFoldDB" id="A0A3N4M1L3"/>
<organism evidence="2 3">
    <name type="scientific">Terfezia boudieri ATCC MYA-4762</name>
    <dbReference type="NCBI Taxonomy" id="1051890"/>
    <lineage>
        <taxon>Eukaryota</taxon>
        <taxon>Fungi</taxon>
        <taxon>Dikarya</taxon>
        <taxon>Ascomycota</taxon>
        <taxon>Pezizomycotina</taxon>
        <taxon>Pezizomycetes</taxon>
        <taxon>Pezizales</taxon>
        <taxon>Pezizaceae</taxon>
        <taxon>Terfezia</taxon>
    </lineage>
</organism>
<evidence type="ECO:0000313" key="3">
    <source>
        <dbReference type="Proteomes" id="UP000267821"/>
    </source>
</evidence>
<reference evidence="2 3" key="1">
    <citation type="journal article" date="2018" name="Nat. Ecol. Evol.">
        <title>Pezizomycetes genomes reveal the molecular basis of ectomycorrhizal truffle lifestyle.</title>
        <authorList>
            <person name="Murat C."/>
            <person name="Payen T."/>
            <person name="Noel B."/>
            <person name="Kuo A."/>
            <person name="Morin E."/>
            <person name="Chen J."/>
            <person name="Kohler A."/>
            <person name="Krizsan K."/>
            <person name="Balestrini R."/>
            <person name="Da Silva C."/>
            <person name="Montanini B."/>
            <person name="Hainaut M."/>
            <person name="Levati E."/>
            <person name="Barry K.W."/>
            <person name="Belfiori B."/>
            <person name="Cichocki N."/>
            <person name="Clum A."/>
            <person name="Dockter R.B."/>
            <person name="Fauchery L."/>
            <person name="Guy J."/>
            <person name="Iotti M."/>
            <person name="Le Tacon F."/>
            <person name="Lindquist E.A."/>
            <person name="Lipzen A."/>
            <person name="Malagnac F."/>
            <person name="Mello A."/>
            <person name="Molinier V."/>
            <person name="Miyauchi S."/>
            <person name="Poulain J."/>
            <person name="Riccioni C."/>
            <person name="Rubini A."/>
            <person name="Sitrit Y."/>
            <person name="Splivallo R."/>
            <person name="Traeger S."/>
            <person name="Wang M."/>
            <person name="Zifcakova L."/>
            <person name="Wipf D."/>
            <person name="Zambonelli A."/>
            <person name="Paolocci F."/>
            <person name="Nowrousian M."/>
            <person name="Ottonello S."/>
            <person name="Baldrian P."/>
            <person name="Spatafora J.W."/>
            <person name="Henrissat B."/>
            <person name="Nagy L.G."/>
            <person name="Aury J.M."/>
            <person name="Wincker P."/>
            <person name="Grigoriev I.V."/>
            <person name="Bonfante P."/>
            <person name="Martin F.M."/>
        </authorList>
    </citation>
    <scope>NUCLEOTIDE SEQUENCE [LARGE SCALE GENOMIC DNA]</scope>
    <source>
        <strain evidence="2 3">ATCC MYA-4762</strain>
    </source>
</reference>
<dbReference type="Gene3D" id="1.10.510.10">
    <property type="entry name" value="Transferase(Phosphotransferase) domain 1"/>
    <property type="match status" value="1"/>
</dbReference>
<name>A0A3N4M1L3_9PEZI</name>
<feature type="region of interest" description="Disordered" evidence="1">
    <location>
        <begin position="14"/>
        <end position="63"/>
    </location>
</feature>
<evidence type="ECO:0000313" key="2">
    <source>
        <dbReference type="EMBL" id="RPB27749.1"/>
    </source>
</evidence>
<sequence>MCHLAYSTSPGFSLVRPGMAERNSTAGAPSGAYTSVNMTPTADMGPGLRDSGDDNDSDADEGFCPKDLVSSYLPPIGTVFHLIGTFQELEDSGFYDTTGETDSNASQGIRSSRSGTPSASNEIYIPARHTIIENIHKLTAPSNKPVIDQPHLIAQVTNLITPTVAVIQPDTSPDDQYPACVPHFFGKWTYMPDVSKYTSFSVLLFEDLSAPGVDGVRLDVYESHYLNKVTDGNALKEKIYTSAQEGLRWLHERAKIAHRDIHIGNIIVLPKEEQVVFIDFGMAAVGKHVMRSYGGGLPKERRRYVDAIKGWGRADERVLKEIFDSLVLGEKDFDLCEKK</sequence>
<dbReference type="OrthoDB" id="6718656at2759"/>
<proteinExistence type="predicted"/>
<dbReference type="SUPFAM" id="SSF56112">
    <property type="entry name" value="Protein kinase-like (PK-like)"/>
    <property type="match status" value="1"/>
</dbReference>
<dbReference type="Proteomes" id="UP000267821">
    <property type="component" value="Unassembled WGS sequence"/>
</dbReference>
<feature type="compositionally biased region" description="Polar residues" evidence="1">
    <location>
        <begin position="22"/>
        <end position="40"/>
    </location>
</feature>
<dbReference type="InParanoid" id="A0A3N4M1L3"/>
<feature type="region of interest" description="Disordered" evidence="1">
    <location>
        <begin position="94"/>
        <end position="120"/>
    </location>
</feature>
<dbReference type="EMBL" id="ML121530">
    <property type="protein sequence ID" value="RPB27749.1"/>
    <property type="molecule type" value="Genomic_DNA"/>
</dbReference>
<gene>
    <name evidence="2" type="ORF">L211DRAFT_890828</name>
</gene>
<dbReference type="InterPro" id="IPR011009">
    <property type="entry name" value="Kinase-like_dom_sf"/>
</dbReference>
<feature type="compositionally biased region" description="Polar residues" evidence="1">
    <location>
        <begin position="98"/>
        <end position="120"/>
    </location>
</feature>
<protein>
    <submittedName>
        <fullName evidence="2">Uncharacterized protein</fullName>
    </submittedName>
</protein>
<accession>A0A3N4M1L3</accession>